<keyword evidence="2" id="KW-1185">Reference proteome</keyword>
<dbReference type="GeneID" id="132535331"/>
<feature type="compositionally biased region" description="Polar residues" evidence="1">
    <location>
        <begin position="314"/>
        <end position="325"/>
    </location>
</feature>
<gene>
    <name evidence="3" type="primary">LOC132535331</name>
</gene>
<reference evidence="3" key="1">
    <citation type="submission" date="2025-08" db="UniProtKB">
        <authorList>
            <consortium name="RefSeq"/>
        </authorList>
    </citation>
    <scope>IDENTIFICATION</scope>
</reference>
<evidence type="ECO:0000313" key="3">
    <source>
        <dbReference type="RefSeq" id="XP_060036871.1"/>
    </source>
</evidence>
<feature type="compositionally biased region" description="Pro residues" evidence="1">
    <location>
        <begin position="41"/>
        <end position="59"/>
    </location>
</feature>
<dbReference type="Proteomes" id="UP001652624">
    <property type="component" value="Chromosome 21"/>
</dbReference>
<feature type="region of interest" description="Disordered" evidence="1">
    <location>
        <begin position="305"/>
        <end position="388"/>
    </location>
</feature>
<dbReference type="RefSeq" id="XP_060036871.1">
    <property type="nucleotide sequence ID" value="XM_060180888.1"/>
</dbReference>
<protein>
    <submittedName>
        <fullName evidence="3">Basic proline-rich protein-like</fullName>
    </submittedName>
</protein>
<evidence type="ECO:0000313" key="2">
    <source>
        <dbReference type="Proteomes" id="UP001652624"/>
    </source>
</evidence>
<accession>A0ABM3WJW9</accession>
<feature type="region of interest" description="Disordered" evidence="1">
    <location>
        <begin position="137"/>
        <end position="274"/>
    </location>
</feature>
<proteinExistence type="predicted"/>
<name>A0ABM3WJW9_ERIEU</name>
<evidence type="ECO:0000256" key="1">
    <source>
        <dbReference type="SAM" id="MobiDB-lite"/>
    </source>
</evidence>
<sequence>MKRGPRSPMKPAPANQRRAPPSLRPPLAVPLGPPTRDQPGRPLPAPSPRPPKPAPPPARAPSAHRWPSGERPRPLPPQLGRRLSRGWGQGAADEGQERRGARGHRAGRGIAAAGDCRAGEGARRLGGWGLPFPGVACAAQRPNCPGRGRGDPAWRRRRLRETPGGKPSVPSARGATGRARLRGALRPPAPDRLWAAPGGAGSCGLGARLSEAGAPGGRRLTSSGKRVPGVPRSCPETPCPRPSGVRPGCPAPARTPAGEPRQPAPWLPAGWQRQSPAEASCKTVICAPAAGRWPPEDPWTQIIGALSERAQQMRPPSNASFTTADPRTDGQPIAGRGGHAGPGSLRRPPARLDSPHAPPGAPRVSGRARMRPRGLPPSRPGCVLGRCP</sequence>
<feature type="region of interest" description="Disordered" evidence="1">
    <location>
        <begin position="1"/>
        <end position="110"/>
    </location>
</feature>
<organism evidence="2 3">
    <name type="scientific">Erinaceus europaeus</name>
    <name type="common">Western European hedgehog</name>
    <dbReference type="NCBI Taxonomy" id="9365"/>
    <lineage>
        <taxon>Eukaryota</taxon>
        <taxon>Metazoa</taxon>
        <taxon>Chordata</taxon>
        <taxon>Craniata</taxon>
        <taxon>Vertebrata</taxon>
        <taxon>Euteleostomi</taxon>
        <taxon>Mammalia</taxon>
        <taxon>Eutheria</taxon>
        <taxon>Laurasiatheria</taxon>
        <taxon>Eulipotyphla</taxon>
        <taxon>Erinaceidae</taxon>
        <taxon>Erinaceinae</taxon>
        <taxon>Erinaceus</taxon>
    </lineage>
</organism>
<feature type="compositionally biased region" description="Low complexity" evidence="1">
    <location>
        <begin position="172"/>
        <end position="186"/>
    </location>
</feature>
<feature type="compositionally biased region" description="Pro residues" evidence="1">
    <location>
        <begin position="22"/>
        <end position="33"/>
    </location>
</feature>